<reference evidence="10 11" key="1">
    <citation type="submission" date="2019-05" db="EMBL/GenBank/DDBJ databases">
        <title>Psychrobacillus vulpis sp. nov., a new species isolated from feces of a red fox that inhabits in The Tablas de Daimiel Natural Park, Albacete, Spain.</title>
        <authorList>
            <person name="Rodriguez M."/>
            <person name="Reina J.C."/>
            <person name="Bejar V."/>
            <person name="Llamas I."/>
        </authorList>
    </citation>
    <scope>NUCLEOTIDE SEQUENCE [LARGE SCALE GENOMIC DNA]</scope>
    <source>
        <strain evidence="10 11">NEAU-3TGS17</strain>
    </source>
</reference>
<dbReference type="Pfam" id="PF02518">
    <property type="entry name" value="HATPase_c"/>
    <property type="match status" value="1"/>
</dbReference>
<keyword evidence="6" id="KW-0472">Membrane</keyword>
<name>A0A544T6E5_9BACI</name>
<protein>
    <recommendedName>
        <fullName evidence="2">histidine kinase</fullName>
        <ecNumber evidence="2">2.7.13.3</ecNumber>
    </recommendedName>
</protein>
<evidence type="ECO:0000256" key="6">
    <source>
        <dbReference type="SAM" id="Phobius"/>
    </source>
</evidence>
<accession>A0A544T6E5</accession>
<dbReference type="InterPro" id="IPR003594">
    <property type="entry name" value="HATPase_dom"/>
</dbReference>
<keyword evidence="6" id="KW-0812">Transmembrane</keyword>
<proteinExistence type="predicted"/>
<dbReference type="EC" id="2.7.13.3" evidence="2"/>
<feature type="transmembrane region" description="Helical" evidence="6">
    <location>
        <begin position="130"/>
        <end position="149"/>
    </location>
</feature>
<sequence length="378" mass="43080">MPKWYQIFPKYPWLSIYAWIVFCIFPFFFIFKSSTPIEIVIGLALTILFFISYRLSFTSTGWLLYVCVAVEIAISVTMTLLFGYIYFSIFLSFFIGHIQHKVSFFIIYSVHIVAIIVAVIIGFFMQTELFLSHLPFLIACLIGVILLPFNTYNRNKRELLEGQLEDAQKRIAQFTIIKERERIARDLHDTLGQKLSLIGLKSDLASRLIEKNPQAAKNEINDINQTARSVLKEVRDLVANMRGNKLEDELFRVKQILLAAEISCNVSGTLELRNTPLLVENVLSMCLKEAVTNVVKHSNATSCSISIKQSKKDTLLKVHDNGVGLDMKKDWAKGHGLRGIKERLEFVNGSFDIHTKNGTTLNIRVPIVIQQIGQEEQT</sequence>
<feature type="domain" description="DesK/YvfT N-terminal" evidence="9">
    <location>
        <begin position="1"/>
        <end position="151"/>
    </location>
</feature>
<dbReference type="Gene3D" id="1.20.5.1930">
    <property type="match status" value="1"/>
</dbReference>
<evidence type="ECO:0000256" key="1">
    <source>
        <dbReference type="ARBA" id="ARBA00000085"/>
    </source>
</evidence>
<feature type="transmembrane region" description="Helical" evidence="6">
    <location>
        <begin position="102"/>
        <end position="124"/>
    </location>
</feature>
<keyword evidence="6" id="KW-1133">Transmembrane helix</keyword>
<dbReference type="InterPro" id="IPR011712">
    <property type="entry name" value="Sig_transdc_His_kin_sub3_dim/P"/>
</dbReference>
<keyword evidence="11" id="KW-1185">Reference proteome</keyword>
<dbReference type="RefSeq" id="WP_142538908.1">
    <property type="nucleotide sequence ID" value="NZ_BMIE01000004.1"/>
</dbReference>
<dbReference type="InterPro" id="IPR056374">
    <property type="entry name" value="DesK/YvfT_N"/>
</dbReference>
<dbReference type="CDD" id="cd16917">
    <property type="entry name" value="HATPase_UhpB-NarQ-NarX-like"/>
    <property type="match status" value="1"/>
</dbReference>
<feature type="transmembrane region" description="Helical" evidence="6">
    <location>
        <begin position="37"/>
        <end position="56"/>
    </location>
</feature>
<dbReference type="EMBL" id="VDGH01000006">
    <property type="protein sequence ID" value="TQR13026.1"/>
    <property type="molecule type" value="Genomic_DNA"/>
</dbReference>
<evidence type="ECO:0000256" key="2">
    <source>
        <dbReference type="ARBA" id="ARBA00012438"/>
    </source>
</evidence>
<feature type="transmembrane region" description="Helical" evidence="6">
    <location>
        <begin position="62"/>
        <end position="95"/>
    </location>
</feature>
<comment type="catalytic activity">
    <reaction evidence="1">
        <text>ATP + protein L-histidine = ADP + protein N-phospho-L-histidine.</text>
        <dbReference type="EC" id="2.7.13.3"/>
    </reaction>
</comment>
<keyword evidence="4 10" id="KW-0418">Kinase</keyword>
<comment type="caution">
    <text evidence="10">The sequence shown here is derived from an EMBL/GenBank/DDBJ whole genome shotgun (WGS) entry which is preliminary data.</text>
</comment>
<dbReference type="Proteomes" id="UP000317316">
    <property type="component" value="Unassembled WGS sequence"/>
</dbReference>
<evidence type="ECO:0000313" key="11">
    <source>
        <dbReference type="Proteomes" id="UP000317316"/>
    </source>
</evidence>
<dbReference type="PANTHER" id="PTHR24421:SF63">
    <property type="entry name" value="SENSOR HISTIDINE KINASE DESK"/>
    <property type="match status" value="1"/>
</dbReference>
<dbReference type="InterPro" id="IPR050482">
    <property type="entry name" value="Sensor_HK_TwoCompSys"/>
</dbReference>
<organism evidence="10 11">
    <name type="scientific">Psychrobacillus lasiicapitis</name>
    <dbReference type="NCBI Taxonomy" id="1636719"/>
    <lineage>
        <taxon>Bacteria</taxon>
        <taxon>Bacillati</taxon>
        <taxon>Bacillota</taxon>
        <taxon>Bacilli</taxon>
        <taxon>Bacillales</taxon>
        <taxon>Bacillaceae</taxon>
        <taxon>Psychrobacillus</taxon>
    </lineage>
</organism>
<dbReference type="PANTHER" id="PTHR24421">
    <property type="entry name" value="NITRATE/NITRITE SENSOR PROTEIN NARX-RELATED"/>
    <property type="match status" value="1"/>
</dbReference>
<dbReference type="GO" id="GO:0016020">
    <property type="term" value="C:membrane"/>
    <property type="evidence" value="ECO:0007669"/>
    <property type="project" value="InterPro"/>
</dbReference>
<dbReference type="InterPro" id="IPR036890">
    <property type="entry name" value="HATPase_C_sf"/>
</dbReference>
<evidence type="ECO:0000256" key="4">
    <source>
        <dbReference type="ARBA" id="ARBA00022777"/>
    </source>
</evidence>
<dbReference type="AlphaFoldDB" id="A0A544T6E5"/>
<dbReference type="Gene3D" id="3.30.565.10">
    <property type="entry name" value="Histidine kinase-like ATPase, C-terminal domain"/>
    <property type="match status" value="1"/>
</dbReference>
<dbReference type="GO" id="GO:0000155">
    <property type="term" value="F:phosphorelay sensor kinase activity"/>
    <property type="evidence" value="ECO:0007669"/>
    <property type="project" value="InterPro"/>
</dbReference>
<keyword evidence="3" id="KW-0808">Transferase</keyword>
<feature type="domain" description="Signal transduction histidine kinase subgroup 3 dimerisation and phosphoacceptor" evidence="8">
    <location>
        <begin position="179"/>
        <end position="243"/>
    </location>
</feature>
<gene>
    <name evidence="10" type="ORF">FG382_10845</name>
</gene>
<evidence type="ECO:0000259" key="7">
    <source>
        <dbReference type="Pfam" id="PF02518"/>
    </source>
</evidence>
<feature type="transmembrane region" description="Helical" evidence="6">
    <location>
        <begin position="12"/>
        <end position="30"/>
    </location>
</feature>
<dbReference type="GO" id="GO:0046983">
    <property type="term" value="F:protein dimerization activity"/>
    <property type="evidence" value="ECO:0007669"/>
    <property type="project" value="InterPro"/>
</dbReference>
<dbReference type="SUPFAM" id="SSF55874">
    <property type="entry name" value="ATPase domain of HSP90 chaperone/DNA topoisomerase II/histidine kinase"/>
    <property type="match status" value="1"/>
</dbReference>
<dbReference type="Pfam" id="PF23540">
    <property type="entry name" value="DesK_N"/>
    <property type="match status" value="1"/>
</dbReference>
<dbReference type="OrthoDB" id="9797605at2"/>
<keyword evidence="5" id="KW-0902">Two-component regulatory system</keyword>
<dbReference type="Pfam" id="PF07730">
    <property type="entry name" value="HisKA_3"/>
    <property type="match status" value="1"/>
</dbReference>
<evidence type="ECO:0000256" key="5">
    <source>
        <dbReference type="ARBA" id="ARBA00023012"/>
    </source>
</evidence>
<evidence type="ECO:0000259" key="9">
    <source>
        <dbReference type="Pfam" id="PF23540"/>
    </source>
</evidence>
<evidence type="ECO:0000313" key="10">
    <source>
        <dbReference type="EMBL" id="TQR13026.1"/>
    </source>
</evidence>
<evidence type="ECO:0000259" key="8">
    <source>
        <dbReference type="Pfam" id="PF07730"/>
    </source>
</evidence>
<feature type="domain" description="Histidine kinase/HSP90-like ATPase" evidence="7">
    <location>
        <begin position="282"/>
        <end position="367"/>
    </location>
</feature>
<evidence type="ECO:0000256" key="3">
    <source>
        <dbReference type="ARBA" id="ARBA00022679"/>
    </source>
</evidence>